<name>A0A2S6HEI6_9FIRM</name>
<organism evidence="3 4">
    <name type="scientific">Lacrimispora xylanisolvens</name>
    <dbReference type="NCBI Taxonomy" id="384636"/>
    <lineage>
        <taxon>Bacteria</taxon>
        <taxon>Bacillati</taxon>
        <taxon>Bacillota</taxon>
        <taxon>Clostridia</taxon>
        <taxon>Lachnospirales</taxon>
        <taxon>Lachnospiraceae</taxon>
        <taxon>Lacrimispora</taxon>
    </lineage>
</organism>
<evidence type="ECO:0000313" key="3">
    <source>
        <dbReference type="EMBL" id="PPK75888.1"/>
    </source>
</evidence>
<dbReference type="AlphaFoldDB" id="A0A2S6HEI6"/>
<dbReference type="Pfam" id="PF18975">
    <property type="entry name" value="DUF5711"/>
    <property type="match status" value="1"/>
</dbReference>
<keyword evidence="2" id="KW-0472">Membrane</keyword>
<sequence>MSDMNSMNREIKKDQLRRQIVPASPQKDEDSNEIIKRARTKVKKKKLKIFLVVLFILSAGAVSLYTYLNYYQYTGYSVVWEKSLNEGSYVGYLDFGTNVLKYSKDGASYIDNQGKEVWIQSYEMKSPVASVNGSYAVIADQQGNSIYVFDKTGNTGVANTVLPIIKASVSAHGVVAAILEDTTSNYVYFYKRDGSSLDVKIKALLGGDSGYPVDISLSPDGTQLIGSYAFLKNGTMNGRVAFHNFAEIGKSVPDRLVGGFDEPYESTFVAQVRFLDDTYSCAFADNGISFYSTKNALSPELIKQIPAEDEIKSVFYSDKYAGMITDNPEGENPYKLSVYKSNGNLMFTNGFQYQYTHADIDGNLVILYNEDSCRVYNMSGRLKFSGTFDFPITKIRNGRFPNTLIVSGPQNMKEIRLQIGGQYQ</sequence>
<feature type="region of interest" description="Disordered" evidence="1">
    <location>
        <begin position="1"/>
        <end position="32"/>
    </location>
</feature>
<accession>A0A2S6HEI6</accession>
<gene>
    <name evidence="3" type="ORF">BXY41_11958</name>
</gene>
<dbReference type="OrthoDB" id="1779345at2"/>
<dbReference type="InterPro" id="IPR043765">
    <property type="entry name" value="DUF5711"/>
</dbReference>
<dbReference type="EMBL" id="PTJA01000019">
    <property type="protein sequence ID" value="PPK75888.1"/>
    <property type="molecule type" value="Genomic_DNA"/>
</dbReference>
<feature type="transmembrane region" description="Helical" evidence="2">
    <location>
        <begin position="49"/>
        <end position="68"/>
    </location>
</feature>
<dbReference type="SUPFAM" id="SSF75011">
    <property type="entry name" value="3-carboxy-cis,cis-mucoante lactonizing enzyme"/>
    <property type="match status" value="1"/>
</dbReference>
<dbReference type="RefSeq" id="WP_104439637.1">
    <property type="nucleotide sequence ID" value="NZ_PTJA01000019.1"/>
</dbReference>
<comment type="caution">
    <text evidence="3">The sequence shown here is derived from an EMBL/GenBank/DDBJ whole genome shotgun (WGS) entry which is preliminary data.</text>
</comment>
<proteinExistence type="predicted"/>
<evidence type="ECO:0000313" key="4">
    <source>
        <dbReference type="Proteomes" id="UP000237749"/>
    </source>
</evidence>
<keyword evidence="2" id="KW-0812">Transmembrane</keyword>
<protein>
    <submittedName>
        <fullName evidence="3">Uncharacterized protein</fullName>
    </submittedName>
</protein>
<keyword evidence="2" id="KW-1133">Transmembrane helix</keyword>
<evidence type="ECO:0000256" key="1">
    <source>
        <dbReference type="SAM" id="MobiDB-lite"/>
    </source>
</evidence>
<keyword evidence="4" id="KW-1185">Reference proteome</keyword>
<dbReference type="Proteomes" id="UP000237749">
    <property type="component" value="Unassembled WGS sequence"/>
</dbReference>
<reference evidence="3 4" key="1">
    <citation type="submission" date="2018-02" db="EMBL/GenBank/DDBJ databases">
        <title>Genomic Encyclopedia of Archaeal and Bacterial Type Strains, Phase II (KMG-II): from individual species to whole genera.</title>
        <authorList>
            <person name="Goeker M."/>
        </authorList>
    </citation>
    <scope>NUCLEOTIDE SEQUENCE [LARGE SCALE GENOMIC DNA]</scope>
    <source>
        <strain evidence="3 4">DSM 3808</strain>
    </source>
</reference>
<evidence type="ECO:0000256" key="2">
    <source>
        <dbReference type="SAM" id="Phobius"/>
    </source>
</evidence>